<name>A0A6D2JZQ1_9BRAS</name>
<evidence type="ECO:0000313" key="2">
    <source>
        <dbReference type="EMBL" id="CAA7047341.1"/>
    </source>
</evidence>
<protein>
    <recommendedName>
        <fullName evidence="1">KIB1-4 beta-propeller domain-containing protein</fullName>
    </recommendedName>
</protein>
<dbReference type="AlphaFoldDB" id="A0A6D2JZQ1"/>
<accession>A0A6D2JZQ1</accession>
<gene>
    <name evidence="2" type="ORF">MERR_LOCUS34576</name>
</gene>
<proteinExistence type="predicted"/>
<comment type="caution">
    <text evidence="2">The sequence shown here is derived from an EMBL/GenBank/DDBJ whole genome shotgun (WGS) entry which is preliminary data.</text>
</comment>
<feature type="domain" description="KIB1-4 beta-propeller" evidence="1">
    <location>
        <begin position="1"/>
        <end position="109"/>
    </location>
</feature>
<dbReference type="InterPro" id="IPR005174">
    <property type="entry name" value="KIB1-4_b-propeller"/>
</dbReference>
<sequence length="127" mass="14762">MAYKDDKLYVYTLDHCIKILDLSSKEVTYRNNMFHIVLQLGVLIWKTRIAIASTGEVLIVLSLKWFSEERFFHIYKMNIESGEWERIDSLEGEMLIFGYGVTVRAPIKDSRVIQSISVVKLIFGQVV</sequence>
<dbReference type="Proteomes" id="UP000467841">
    <property type="component" value="Unassembled WGS sequence"/>
</dbReference>
<keyword evidence="3" id="KW-1185">Reference proteome</keyword>
<dbReference type="EMBL" id="CACVBM020001373">
    <property type="protein sequence ID" value="CAA7047341.1"/>
    <property type="molecule type" value="Genomic_DNA"/>
</dbReference>
<dbReference type="OrthoDB" id="642536at2759"/>
<reference evidence="2" key="1">
    <citation type="submission" date="2020-01" db="EMBL/GenBank/DDBJ databases">
        <authorList>
            <person name="Mishra B."/>
        </authorList>
    </citation>
    <scope>NUCLEOTIDE SEQUENCE [LARGE SCALE GENOMIC DNA]</scope>
</reference>
<organism evidence="2 3">
    <name type="scientific">Microthlaspi erraticum</name>
    <dbReference type="NCBI Taxonomy" id="1685480"/>
    <lineage>
        <taxon>Eukaryota</taxon>
        <taxon>Viridiplantae</taxon>
        <taxon>Streptophyta</taxon>
        <taxon>Embryophyta</taxon>
        <taxon>Tracheophyta</taxon>
        <taxon>Spermatophyta</taxon>
        <taxon>Magnoliopsida</taxon>
        <taxon>eudicotyledons</taxon>
        <taxon>Gunneridae</taxon>
        <taxon>Pentapetalae</taxon>
        <taxon>rosids</taxon>
        <taxon>malvids</taxon>
        <taxon>Brassicales</taxon>
        <taxon>Brassicaceae</taxon>
        <taxon>Coluteocarpeae</taxon>
        <taxon>Microthlaspi</taxon>
    </lineage>
</organism>
<evidence type="ECO:0000313" key="3">
    <source>
        <dbReference type="Proteomes" id="UP000467841"/>
    </source>
</evidence>
<evidence type="ECO:0000259" key="1">
    <source>
        <dbReference type="Pfam" id="PF03478"/>
    </source>
</evidence>
<dbReference type="Pfam" id="PF03478">
    <property type="entry name" value="Beta-prop_KIB1-4"/>
    <property type="match status" value="1"/>
</dbReference>